<feature type="region of interest" description="Disordered" evidence="1">
    <location>
        <begin position="190"/>
        <end position="212"/>
    </location>
</feature>
<evidence type="ECO:0000313" key="3">
    <source>
        <dbReference type="Proteomes" id="UP000621500"/>
    </source>
</evidence>
<name>A0ABQ4ETI8_9ACTN</name>
<evidence type="ECO:0008006" key="4">
    <source>
        <dbReference type="Google" id="ProtNLM"/>
    </source>
</evidence>
<gene>
    <name evidence="2" type="ORF">Pma05_45470</name>
</gene>
<sequence>MTPIDRAVLAVRSTTDLLAAVPYLLGFHPADSVVVIALRGNRVVFVARGDLPGAGPAATVEVGEAAAQVAAVVARQRVETTTVIGYGEPARVTPAVDAVNAALDRVGLPVLEALRVTGDRYWSYVCGDADCCPAEGRRFDSSTSQLAAAATFAGQVALPDRDALVRRIAPVDGPARDALREAASRAESRLGTLLDTAPPGDPQGRRALRPAGRTAVRRALHRHRTGGQLTDDEVAWLSLLLVHLPVRDDAWQRTGGEEWHLALWTDVLRRAAPELVPAPAALLGFAAWRAGQGALASVAVERALEAQPDYSFAQLLAEALQAGIGPSVLDDWPEADPDESSPPPEEESPPPGDESPPPEDESLSPGDGRR</sequence>
<proteinExistence type="predicted"/>
<organism evidence="2 3">
    <name type="scientific">Plantactinospora mayteni</name>
    <dbReference type="NCBI Taxonomy" id="566021"/>
    <lineage>
        <taxon>Bacteria</taxon>
        <taxon>Bacillati</taxon>
        <taxon>Actinomycetota</taxon>
        <taxon>Actinomycetes</taxon>
        <taxon>Micromonosporales</taxon>
        <taxon>Micromonosporaceae</taxon>
        <taxon>Plantactinospora</taxon>
    </lineage>
</organism>
<accession>A0ABQ4ETI8</accession>
<protein>
    <recommendedName>
        <fullName evidence="4">DUF4192 domain-containing protein</fullName>
    </recommendedName>
</protein>
<evidence type="ECO:0000256" key="1">
    <source>
        <dbReference type="SAM" id="MobiDB-lite"/>
    </source>
</evidence>
<comment type="caution">
    <text evidence="2">The sequence shown here is derived from an EMBL/GenBank/DDBJ whole genome shotgun (WGS) entry which is preliminary data.</text>
</comment>
<dbReference type="Pfam" id="PF13830">
    <property type="entry name" value="DUF4192"/>
    <property type="match status" value="1"/>
</dbReference>
<dbReference type="RefSeq" id="WP_203859442.1">
    <property type="nucleotide sequence ID" value="NZ_BAAAZQ010000006.1"/>
</dbReference>
<keyword evidence="3" id="KW-1185">Reference proteome</keyword>
<evidence type="ECO:0000313" key="2">
    <source>
        <dbReference type="EMBL" id="GIG97974.1"/>
    </source>
</evidence>
<dbReference type="InterPro" id="IPR025447">
    <property type="entry name" value="DUF4192"/>
</dbReference>
<dbReference type="EMBL" id="BONX01000031">
    <property type="protein sequence ID" value="GIG97974.1"/>
    <property type="molecule type" value="Genomic_DNA"/>
</dbReference>
<feature type="region of interest" description="Disordered" evidence="1">
    <location>
        <begin position="326"/>
        <end position="370"/>
    </location>
</feature>
<reference evidence="2 3" key="1">
    <citation type="submission" date="2021-01" db="EMBL/GenBank/DDBJ databases">
        <title>Whole genome shotgun sequence of Plantactinospora mayteni NBRC 109088.</title>
        <authorList>
            <person name="Komaki H."/>
            <person name="Tamura T."/>
        </authorList>
    </citation>
    <scope>NUCLEOTIDE SEQUENCE [LARGE SCALE GENOMIC DNA]</scope>
    <source>
        <strain evidence="2 3">NBRC 109088</strain>
    </source>
</reference>
<feature type="compositionally biased region" description="Acidic residues" evidence="1">
    <location>
        <begin position="331"/>
        <end position="348"/>
    </location>
</feature>
<dbReference type="Proteomes" id="UP000621500">
    <property type="component" value="Unassembled WGS sequence"/>
</dbReference>